<dbReference type="AlphaFoldDB" id="A0A0F8XDU7"/>
<protein>
    <submittedName>
        <fullName evidence="1">Uncharacterized protein</fullName>
    </submittedName>
</protein>
<sequence length="151" mass="16954">MEGRKCECDAIHLIVGLTEALDASEQPGGDDMMGRAAKNILRHLDNRFRDSGYTEREEPYYHLLEEMRASVNLYNFGGSGTSAEEVVRNLIHSNHELKQLMVCGPPYKDRESLSETAKVLVEVFETLENEGPMDALFLLANQYEKLGCATV</sequence>
<accession>A0A0F8XDU7</accession>
<proteinExistence type="predicted"/>
<gene>
    <name evidence="1" type="ORF">LCGC14_2958250</name>
</gene>
<dbReference type="EMBL" id="LAZR01059806">
    <property type="protein sequence ID" value="KKK67018.1"/>
    <property type="molecule type" value="Genomic_DNA"/>
</dbReference>
<reference evidence="1" key="1">
    <citation type="journal article" date="2015" name="Nature">
        <title>Complex archaea that bridge the gap between prokaryotes and eukaryotes.</title>
        <authorList>
            <person name="Spang A."/>
            <person name="Saw J.H."/>
            <person name="Jorgensen S.L."/>
            <person name="Zaremba-Niedzwiedzka K."/>
            <person name="Martijn J."/>
            <person name="Lind A.E."/>
            <person name="van Eijk R."/>
            <person name="Schleper C."/>
            <person name="Guy L."/>
            <person name="Ettema T.J."/>
        </authorList>
    </citation>
    <scope>NUCLEOTIDE SEQUENCE</scope>
</reference>
<comment type="caution">
    <text evidence="1">The sequence shown here is derived from an EMBL/GenBank/DDBJ whole genome shotgun (WGS) entry which is preliminary data.</text>
</comment>
<organism evidence="1">
    <name type="scientific">marine sediment metagenome</name>
    <dbReference type="NCBI Taxonomy" id="412755"/>
    <lineage>
        <taxon>unclassified sequences</taxon>
        <taxon>metagenomes</taxon>
        <taxon>ecological metagenomes</taxon>
    </lineage>
</organism>
<name>A0A0F8XDU7_9ZZZZ</name>
<evidence type="ECO:0000313" key="1">
    <source>
        <dbReference type="EMBL" id="KKK67018.1"/>
    </source>
</evidence>